<dbReference type="PROSITE" id="PS51257">
    <property type="entry name" value="PROKAR_LIPOPROTEIN"/>
    <property type="match status" value="1"/>
</dbReference>
<evidence type="ECO:0000313" key="3">
    <source>
        <dbReference type="Proteomes" id="UP000191554"/>
    </source>
</evidence>
<comment type="caution">
    <text evidence="2">The sequence shown here is derived from an EMBL/GenBank/DDBJ whole genome shotgun (WGS) entry which is preliminary data.</text>
</comment>
<dbReference type="Proteomes" id="UP000191554">
    <property type="component" value="Unassembled WGS sequence"/>
</dbReference>
<dbReference type="AlphaFoldDB" id="A0A1V4SDS8"/>
<protein>
    <submittedName>
        <fullName evidence="2">Uncharacterized protein</fullName>
    </submittedName>
</protein>
<dbReference type="EMBL" id="MZGX01000037">
    <property type="protein sequence ID" value="OPX42008.1"/>
    <property type="molecule type" value="Genomic_DNA"/>
</dbReference>
<dbReference type="RefSeq" id="WP_080066571.1">
    <property type="nucleotide sequence ID" value="NZ_MZGX01000037.1"/>
</dbReference>
<organism evidence="2 3">
    <name type="scientific">Ruminiclostridium hungatei</name>
    <name type="common">Clostridium hungatei</name>
    <dbReference type="NCBI Taxonomy" id="48256"/>
    <lineage>
        <taxon>Bacteria</taxon>
        <taxon>Bacillati</taxon>
        <taxon>Bacillota</taxon>
        <taxon>Clostridia</taxon>
        <taxon>Eubacteriales</taxon>
        <taxon>Oscillospiraceae</taxon>
        <taxon>Ruminiclostridium</taxon>
    </lineage>
</organism>
<name>A0A1V4SDS8_RUMHU</name>
<proteinExistence type="predicted"/>
<gene>
    <name evidence="2" type="ORF">CLHUN_41230</name>
</gene>
<keyword evidence="3" id="KW-1185">Reference proteome</keyword>
<feature type="region of interest" description="Disordered" evidence="1">
    <location>
        <begin position="35"/>
        <end position="55"/>
    </location>
</feature>
<reference evidence="2 3" key="1">
    <citation type="submission" date="2017-03" db="EMBL/GenBank/DDBJ databases">
        <title>Genome sequence of Clostridium hungatei DSM 14427.</title>
        <authorList>
            <person name="Poehlein A."/>
            <person name="Daniel R."/>
        </authorList>
    </citation>
    <scope>NUCLEOTIDE SEQUENCE [LARGE SCALE GENOMIC DNA]</scope>
    <source>
        <strain evidence="2 3">DSM 14427</strain>
    </source>
</reference>
<evidence type="ECO:0000256" key="1">
    <source>
        <dbReference type="SAM" id="MobiDB-lite"/>
    </source>
</evidence>
<accession>A0A1V4SDS8</accession>
<evidence type="ECO:0000313" key="2">
    <source>
        <dbReference type="EMBL" id="OPX42008.1"/>
    </source>
</evidence>
<sequence>MKNGKIVVAVFAAAFLLFISGCGSNLYEVKDAREVPPASATNPEVQSEAAAAEDTAEEVIPPIPVPDRERVEEKLTGKWLCIDEAGRYAAIAKSGNTYVYEDNEGKYPAVFKAGVLEIKVSESETAKAYLDENTGNLILEYQESMWEYSRE</sequence>
<dbReference type="STRING" id="48256.CLHUN_41230"/>